<organism evidence="6 7">
    <name type="scientific">Bartonella apis</name>
    <dbReference type="NCBI Taxonomy" id="1686310"/>
    <lineage>
        <taxon>Bacteria</taxon>
        <taxon>Pseudomonadati</taxon>
        <taxon>Pseudomonadota</taxon>
        <taxon>Alphaproteobacteria</taxon>
        <taxon>Hyphomicrobiales</taxon>
        <taxon>Bartonellaceae</taxon>
        <taxon>Bartonella</taxon>
    </lineage>
</organism>
<name>A0A1R0FAN4_9HYPH</name>
<keyword evidence="3 5" id="KW-1133">Transmembrane helix</keyword>
<keyword evidence="4 5" id="KW-0472">Membrane</keyword>
<dbReference type="AlphaFoldDB" id="A0A1R0FAN4"/>
<feature type="transmembrane region" description="Helical" evidence="5">
    <location>
        <begin position="110"/>
        <end position="135"/>
    </location>
</feature>
<feature type="transmembrane region" description="Helical" evidence="5">
    <location>
        <begin position="223"/>
        <end position="246"/>
    </location>
</feature>
<dbReference type="InterPro" id="IPR007300">
    <property type="entry name" value="CidB/LrgB"/>
</dbReference>
<evidence type="ECO:0000313" key="7">
    <source>
        <dbReference type="Proteomes" id="UP000187344"/>
    </source>
</evidence>
<reference evidence="6 7" key="1">
    <citation type="submission" date="2016-12" db="EMBL/GenBank/DDBJ databases">
        <title>Comparative genomics of Bartonella apis.</title>
        <authorList>
            <person name="Engel P."/>
        </authorList>
    </citation>
    <scope>NUCLEOTIDE SEQUENCE [LARGE SCALE GENOMIC DNA]</scope>
    <source>
        <strain evidence="6 7">PEB0149</strain>
    </source>
</reference>
<feature type="transmembrane region" description="Helical" evidence="5">
    <location>
        <begin position="80"/>
        <end position="98"/>
    </location>
</feature>
<dbReference type="Proteomes" id="UP000187344">
    <property type="component" value="Unassembled WGS sequence"/>
</dbReference>
<evidence type="ECO:0000256" key="3">
    <source>
        <dbReference type="ARBA" id="ARBA00022989"/>
    </source>
</evidence>
<accession>A0A1R0FAN4</accession>
<comment type="caution">
    <text evidence="6">The sequence shown here is derived from an EMBL/GenBank/DDBJ whole genome shotgun (WGS) entry which is preliminary data.</text>
</comment>
<keyword evidence="2 5" id="KW-0812">Transmembrane</keyword>
<dbReference type="GO" id="GO:0016020">
    <property type="term" value="C:membrane"/>
    <property type="evidence" value="ECO:0007669"/>
    <property type="project" value="UniProtKB-SubCell"/>
</dbReference>
<gene>
    <name evidence="6" type="ORF">PEB0149_015030</name>
</gene>
<evidence type="ECO:0000256" key="5">
    <source>
        <dbReference type="SAM" id="Phobius"/>
    </source>
</evidence>
<feature type="transmembrane region" description="Helical" evidence="5">
    <location>
        <begin position="166"/>
        <end position="186"/>
    </location>
</feature>
<protein>
    <submittedName>
        <fullName evidence="6">TIGR00659 family protein</fullName>
    </submittedName>
</protein>
<sequence length="247" mass="27022">MSNIETDLERYMADIELYTSPVFKTVFWSLVTILLYMAAKAFYRRFSYWWLTPLAVTPLLLMIVVVLLKGDYAHYIKATHWLVAILGPVTVAFAVPIWQQRRIIARNWFILAIGIIVGSFASMMSAWGLATLMQLDPALRLSLMPRSISTPFAMEVSGDIGGIPDLTAVFVVLTGVLGAALGEVIVKYLPLRSSIARGALFGMGAHGAGVARAHQMGREEGSIAGLVMVMVGIVNVLLAPILGWLLK</sequence>
<dbReference type="EMBL" id="LXYT01000001">
    <property type="protein sequence ID" value="OLY44051.1"/>
    <property type="molecule type" value="Genomic_DNA"/>
</dbReference>
<dbReference type="PANTHER" id="PTHR30249:SF16">
    <property type="entry name" value="INNER MEMBRANE PROTEIN"/>
    <property type="match status" value="1"/>
</dbReference>
<feature type="transmembrane region" description="Helical" evidence="5">
    <location>
        <begin position="17"/>
        <end position="36"/>
    </location>
</feature>
<dbReference type="Pfam" id="PF04172">
    <property type="entry name" value="LrgB"/>
    <property type="match status" value="1"/>
</dbReference>
<evidence type="ECO:0000256" key="2">
    <source>
        <dbReference type="ARBA" id="ARBA00022692"/>
    </source>
</evidence>
<proteinExistence type="predicted"/>
<evidence type="ECO:0000256" key="1">
    <source>
        <dbReference type="ARBA" id="ARBA00004141"/>
    </source>
</evidence>
<evidence type="ECO:0000256" key="4">
    <source>
        <dbReference type="ARBA" id="ARBA00023136"/>
    </source>
</evidence>
<feature type="transmembrane region" description="Helical" evidence="5">
    <location>
        <begin position="48"/>
        <end position="68"/>
    </location>
</feature>
<comment type="subcellular location">
    <subcellularLocation>
        <location evidence="1">Membrane</location>
        <topology evidence="1">Multi-pass membrane protein</topology>
    </subcellularLocation>
</comment>
<evidence type="ECO:0000313" key="6">
    <source>
        <dbReference type="EMBL" id="OLY44051.1"/>
    </source>
</evidence>
<keyword evidence="7" id="KW-1185">Reference proteome</keyword>
<dbReference type="PANTHER" id="PTHR30249">
    <property type="entry name" value="PUTATIVE SEROTONIN TRANSPORTER"/>
    <property type="match status" value="1"/>
</dbReference>